<dbReference type="RefSeq" id="WP_147212149.1">
    <property type="nucleotide sequence ID" value="NZ_BJYM01000020.1"/>
</dbReference>
<evidence type="ECO:0008006" key="3">
    <source>
        <dbReference type="Google" id="ProtNLM"/>
    </source>
</evidence>
<dbReference type="EMBL" id="BJYM01000020">
    <property type="protein sequence ID" value="GEN89238.1"/>
    <property type="molecule type" value="Genomic_DNA"/>
</dbReference>
<proteinExistence type="predicted"/>
<name>A0A511ZP68_9BACI</name>
<evidence type="ECO:0000313" key="2">
    <source>
        <dbReference type="Proteomes" id="UP000321558"/>
    </source>
</evidence>
<dbReference type="OrthoDB" id="150993at2"/>
<comment type="caution">
    <text evidence="1">The sequence shown here is derived from an EMBL/GenBank/DDBJ whole genome shotgun (WGS) entry which is preliminary data.</text>
</comment>
<keyword evidence="2" id="KW-1185">Reference proteome</keyword>
<dbReference type="Proteomes" id="UP000321558">
    <property type="component" value="Unassembled WGS sequence"/>
</dbReference>
<dbReference type="AlphaFoldDB" id="A0A511ZP68"/>
<gene>
    <name evidence="1" type="primary">yqjF</name>
    <name evidence="1" type="ORF">OSO01_39770</name>
</gene>
<dbReference type="PANTHER" id="PTHR39186">
    <property type="entry name" value="DUF2071 FAMILY PROTEIN"/>
    <property type="match status" value="1"/>
</dbReference>
<organism evidence="1 2">
    <name type="scientific">Oceanobacillus sojae</name>
    <dbReference type="NCBI Taxonomy" id="582851"/>
    <lineage>
        <taxon>Bacteria</taxon>
        <taxon>Bacillati</taxon>
        <taxon>Bacillota</taxon>
        <taxon>Bacilli</taxon>
        <taxon>Bacillales</taxon>
        <taxon>Bacillaceae</taxon>
        <taxon>Oceanobacillus</taxon>
    </lineage>
</organism>
<dbReference type="PANTHER" id="PTHR39186:SF1">
    <property type="entry name" value="DUF2071 DOMAIN-CONTAINING PROTEIN"/>
    <property type="match status" value="1"/>
</dbReference>
<protein>
    <recommendedName>
        <fullName evidence="3">DUF2071 domain-containing protein</fullName>
    </recommendedName>
</protein>
<dbReference type="InterPro" id="IPR018644">
    <property type="entry name" value="DUF2071"/>
</dbReference>
<dbReference type="InterPro" id="IPR023375">
    <property type="entry name" value="ADC_dom_sf"/>
</dbReference>
<dbReference type="STRING" id="582851.GCA_900162665_03698"/>
<dbReference type="Pfam" id="PF09844">
    <property type="entry name" value="DUF2071"/>
    <property type="match status" value="1"/>
</dbReference>
<evidence type="ECO:0000313" key="1">
    <source>
        <dbReference type="EMBL" id="GEN89238.1"/>
    </source>
</evidence>
<reference evidence="1 2" key="1">
    <citation type="submission" date="2019-07" db="EMBL/GenBank/DDBJ databases">
        <title>Whole genome shotgun sequence of Oceanobacillus sojae NBRC 105379.</title>
        <authorList>
            <person name="Hosoyama A."/>
            <person name="Uohara A."/>
            <person name="Ohji S."/>
            <person name="Ichikawa N."/>
        </authorList>
    </citation>
    <scope>NUCLEOTIDE SEQUENCE [LARGE SCALE GENOMIC DNA]</scope>
    <source>
        <strain evidence="1 2">NBRC 105379</strain>
    </source>
</reference>
<dbReference type="Gene3D" id="2.40.400.10">
    <property type="entry name" value="Acetoacetate decarboxylase-like"/>
    <property type="match status" value="1"/>
</dbReference>
<accession>A0A511ZP68</accession>
<sequence>MILKKIKQKTESDSSFPWILLQKWEHILFLHYPISPETIKTYLPREVELDTYNGQAWISIVSFTVSRNQFRFFLRVPYTYPMLQINVRTYIKRKGEIGVYFFTMDTNKLSAALGGRIINAPFLHADMVMRKFANTYHIYSARKGELSAEFEARYFPAGAAFYPEKQSLDYWLLERYIFWSYKKGRLYRGDIKHDRWKIRNAEVNIEKQSLFLPENAIGEAPLVHYAGSKVALNGVIKKVK</sequence>
<dbReference type="SUPFAM" id="SSF160104">
    <property type="entry name" value="Acetoacetate decarboxylase-like"/>
    <property type="match status" value="1"/>
</dbReference>